<dbReference type="CDD" id="cd03376">
    <property type="entry name" value="TPP_PFOR_porB_like"/>
    <property type="match status" value="1"/>
</dbReference>
<accession>D6SRN9</accession>
<comment type="caution">
    <text evidence="3">The sequence shown here is derived from an EMBL/GenBank/DDBJ whole genome shotgun (WGS) entry which is preliminary data.</text>
</comment>
<dbReference type="Gene3D" id="3.40.50.970">
    <property type="match status" value="2"/>
</dbReference>
<dbReference type="GO" id="GO:0044281">
    <property type="term" value="P:small molecule metabolic process"/>
    <property type="evidence" value="ECO:0007669"/>
    <property type="project" value="UniProtKB-ARBA"/>
</dbReference>
<dbReference type="EMBL" id="ACJN02000003">
    <property type="protein sequence ID" value="EFI33355.1"/>
    <property type="molecule type" value="Genomic_DNA"/>
</dbReference>
<dbReference type="PANTHER" id="PTHR42897">
    <property type="entry name" value="PYRUVATE SYNTHASE SUBUNIT PORB"/>
    <property type="match status" value="1"/>
</dbReference>
<reference evidence="3" key="1">
    <citation type="submission" date="2010-05" db="EMBL/GenBank/DDBJ databases">
        <title>The draft genome of Desulfonatronospira thiodismutans ASO3-1.</title>
        <authorList>
            <consortium name="US DOE Joint Genome Institute (JGI-PGF)"/>
            <person name="Lucas S."/>
            <person name="Copeland A."/>
            <person name="Lapidus A."/>
            <person name="Cheng J.-F."/>
            <person name="Bruce D."/>
            <person name="Goodwin L."/>
            <person name="Pitluck S."/>
            <person name="Chertkov O."/>
            <person name="Brettin T."/>
            <person name="Detter J.C."/>
            <person name="Han C."/>
            <person name="Land M.L."/>
            <person name="Hauser L."/>
            <person name="Kyrpides N."/>
            <person name="Mikhailova N."/>
            <person name="Muyzer G."/>
            <person name="Woyke T."/>
        </authorList>
    </citation>
    <scope>NUCLEOTIDE SEQUENCE [LARGE SCALE GENOMIC DNA]</scope>
    <source>
        <strain evidence="3">ASO3-1</strain>
    </source>
</reference>
<protein>
    <submittedName>
        <fullName evidence="3">Thiamine pyrophosphate protein domain protein TPP-binding</fullName>
    </submittedName>
</protein>
<proteinExistence type="predicted"/>
<organism evidence="3 4">
    <name type="scientific">Desulfonatronospira thiodismutans ASO3-1</name>
    <dbReference type="NCBI Taxonomy" id="555779"/>
    <lineage>
        <taxon>Bacteria</taxon>
        <taxon>Pseudomonadati</taxon>
        <taxon>Thermodesulfobacteriota</taxon>
        <taxon>Desulfovibrionia</taxon>
        <taxon>Desulfovibrionales</taxon>
        <taxon>Desulfonatronovibrionaceae</taxon>
        <taxon>Desulfonatronospira</taxon>
    </lineage>
</organism>
<sequence>MLNSSALENLEKITQKNMPREDMISPGHRACQGCAEVLAMAMVMKVAGPNTIVANATGCMEIITSPFPQTAWKIPWMHVAFNNTSAVASGIEAGIKALERKGRIPAKKPNIIAVGGDGATFDIGIQALSGALERGHNFLYLCLDNEAYMNTGVQRSSATPLGAMTTTSPVGSKFQGQQTWKKDMPGIAAAHNIPYVATANPGFHLDLMNKVQKALAVDGPAYLHVYSACPTGWRSKPEKSIEISKLAVQTNIFPLYEIIEGKLTITKNIKKPKPVVDYLKTQRRFAHLKEDDLKFIQEQTDANLARLKKLEADSSPE</sequence>
<dbReference type="OrthoDB" id="9794954at2"/>
<dbReference type="InterPro" id="IPR011766">
    <property type="entry name" value="TPP_enzyme_TPP-bd"/>
</dbReference>
<dbReference type="AlphaFoldDB" id="D6SRN9"/>
<evidence type="ECO:0000259" key="2">
    <source>
        <dbReference type="Pfam" id="PF02775"/>
    </source>
</evidence>
<evidence type="ECO:0000256" key="1">
    <source>
        <dbReference type="ARBA" id="ARBA00023002"/>
    </source>
</evidence>
<dbReference type="GO" id="GO:0016491">
    <property type="term" value="F:oxidoreductase activity"/>
    <property type="evidence" value="ECO:0007669"/>
    <property type="project" value="UniProtKB-KW"/>
</dbReference>
<keyword evidence="4" id="KW-1185">Reference proteome</keyword>
<dbReference type="PANTHER" id="PTHR42897:SF2">
    <property type="entry name" value="PYRUVATE SYNTHASE SUBUNIT PORB"/>
    <property type="match status" value="1"/>
</dbReference>
<dbReference type="Pfam" id="PF02775">
    <property type="entry name" value="TPP_enzyme_C"/>
    <property type="match status" value="1"/>
</dbReference>
<dbReference type="SUPFAM" id="SSF52518">
    <property type="entry name" value="Thiamin diphosphate-binding fold (THDP-binding)"/>
    <property type="match status" value="1"/>
</dbReference>
<gene>
    <name evidence="3" type="ORF">Dthio_PD0683</name>
</gene>
<dbReference type="Proteomes" id="UP000005496">
    <property type="component" value="Unassembled WGS sequence"/>
</dbReference>
<dbReference type="InterPro" id="IPR051479">
    <property type="entry name" value="PorB-like"/>
</dbReference>
<dbReference type="InterPro" id="IPR029061">
    <property type="entry name" value="THDP-binding"/>
</dbReference>
<keyword evidence="1" id="KW-0560">Oxidoreductase</keyword>
<dbReference type="eggNOG" id="COG1013">
    <property type="taxonomic scope" value="Bacteria"/>
</dbReference>
<evidence type="ECO:0000313" key="3">
    <source>
        <dbReference type="EMBL" id="EFI33355.1"/>
    </source>
</evidence>
<feature type="domain" description="Thiamine pyrophosphate enzyme TPP-binding" evidence="2">
    <location>
        <begin position="57"/>
        <end position="225"/>
    </location>
</feature>
<evidence type="ECO:0000313" key="4">
    <source>
        <dbReference type="Proteomes" id="UP000005496"/>
    </source>
</evidence>
<name>D6SRN9_9BACT</name>
<dbReference type="GO" id="GO:0030976">
    <property type="term" value="F:thiamine pyrophosphate binding"/>
    <property type="evidence" value="ECO:0007669"/>
    <property type="project" value="InterPro"/>
</dbReference>